<proteinExistence type="predicted"/>
<reference evidence="1" key="1">
    <citation type="submission" date="2015-10" db="EMBL/GenBank/DDBJ databases">
        <title>Draft genome sequence of Salegentibacter mishustinae KCTC 12263.</title>
        <authorList>
            <person name="Lin W."/>
            <person name="Zheng Q."/>
        </authorList>
    </citation>
    <scope>NUCLEOTIDE SEQUENCE [LARGE SCALE GENOMIC DNA]</scope>
    <source>
        <strain evidence="1">KCTC 12263</strain>
    </source>
</reference>
<protein>
    <submittedName>
        <fullName evidence="1">Uncharacterized protein</fullName>
    </submittedName>
</protein>
<dbReference type="RefSeq" id="WP_057480109.1">
    <property type="nucleotide sequence ID" value="NZ_BMWR01000002.1"/>
</dbReference>
<accession>A0A0Q9ZP19</accession>
<dbReference type="EMBL" id="LKTP01000001">
    <property type="protein sequence ID" value="KRG30280.1"/>
    <property type="molecule type" value="Genomic_DNA"/>
</dbReference>
<organism evidence="1 2">
    <name type="scientific">Salegentibacter mishustinae</name>
    <dbReference type="NCBI Taxonomy" id="270918"/>
    <lineage>
        <taxon>Bacteria</taxon>
        <taxon>Pseudomonadati</taxon>
        <taxon>Bacteroidota</taxon>
        <taxon>Flavobacteriia</taxon>
        <taxon>Flavobacteriales</taxon>
        <taxon>Flavobacteriaceae</taxon>
        <taxon>Salegentibacter</taxon>
    </lineage>
</organism>
<dbReference type="Proteomes" id="UP000051643">
    <property type="component" value="Unassembled WGS sequence"/>
</dbReference>
<keyword evidence="2" id="KW-1185">Reference proteome</keyword>
<evidence type="ECO:0000313" key="1">
    <source>
        <dbReference type="EMBL" id="KRG30280.1"/>
    </source>
</evidence>
<evidence type="ECO:0000313" key="2">
    <source>
        <dbReference type="Proteomes" id="UP000051643"/>
    </source>
</evidence>
<name>A0A0Q9ZP19_9FLAO</name>
<comment type="caution">
    <text evidence="1">The sequence shown here is derived from an EMBL/GenBank/DDBJ whole genome shotgun (WGS) entry which is preliminary data.</text>
</comment>
<dbReference type="AlphaFoldDB" id="A0A0Q9ZP19"/>
<gene>
    <name evidence="1" type="ORF">APR42_00005</name>
</gene>
<sequence>MKNFFLLTTTLLICISVSGQVSDTINNENKNIRLFCKAQELENVPYFFLVLGKNEIEIDNEKLGLIDLGWIENLNVLNKEIAIKKFGSKAEHGAISIKIKEQNIKDLKEKLRTKNK</sequence>
<dbReference type="OrthoDB" id="893691at2"/>
<dbReference type="STRING" id="270918.APR42_00005"/>